<keyword evidence="3" id="KW-1185">Reference proteome</keyword>
<feature type="region of interest" description="Disordered" evidence="1">
    <location>
        <begin position="357"/>
        <end position="413"/>
    </location>
</feature>
<reference evidence="2" key="1">
    <citation type="submission" date="2023-10" db="EMBL/GenBank/DDBJ databases">
        <authorList>
            <person name="Chen Y."/>
            <person name="Shah S."/>
            <person name="Dougan E. K."/>
            <person name="Thang M."/>
            <person name="Chan C."/>
        </authorList>
    </citation>
    <scope>NUCLEOTIDE SEQUENCE [LARGE SCALE GENOMIC DNA]</scope>
</reference>
<feature type="region of interest" description="Disordered" evidence="1">
    <location>
        <begin position="546"/>
        <end position="577"/>
    </location>
</feature>
<evidence type="ECO:0000256" key="1">
    <source>
        <dbReference type="SAM" id="MobiDB-lite"/>
    </source>
</evidence>
<feature type="compositionally biased region" description="Low complexity" evidence="1">
    <location>
        <begin position="558"/>
        <end position="569"/>
    </location>
</feature>
<organism evidence="2 3">
    <name type="scientific">Prorocentrum cordatum</name>
    <dbReference type="NCBI Taxonomy" id="2364126"/>
    <lineage>
        <taxon>Eukaryota</taxon>
        <taxon>Sar</taxon>
        <taxon>Alveolata</taxon>
        <taxon>Dinophyceae</taxon>
        <taxon>Prorocentrales</taxon>
        <taxon>Prorocentraceae</taxon>
        <taxon>Prorocentrum</taxon>
    </lineage>
</organism>
<accession>A0ABN9PBA4</accession>
<evidence type="ECO:0000313" key="3">
    <source>
        <dbReference type="Proteomes" id="UP001189429"/>
    </source>
</evidence>
<evidence type="ECO:0000313" key="2">
    <source>
        <dbReference type="EMBL" id="CAK0790122.1"/>
    </source>
</evidence>
<protein>
    <recommendedName>
        <fullName evidence="4">Bifunctional lysine-specific demethylase and histidyl-hydroxylase</fullName>
    </recommendedName>
</protein>
<name>A0ABN9PBA4_9DINO</name>
<proteinExistence type="predicted"/>
<feature type="compositionally biased region" description="Acidic residues" evidence="1">
    <location>
        <begin position="363"/>
        <end position="375"/>
    </location>
</feature>
<feature type="compositionally biased region" description="Basic and acidic residues" evidence="1">
    <location>
        <begin position="397"/>
        <end position="413"/>
    </location>
</feature>
<comment type="caution">
    <text evidence="2">The sequence shown here is derived from an EMBL/GenBank/DDBJ whole genome shotgun (WGS) entry which is preliminary data.</text>
</comment>
<feature type="region of interest" description="Disordered" evidence="1">
    <location>
        <begin position="167"/>
        <end position="205"/>
    </location>
</feature>
<dbReference type="EMBL" id="CAUYUJ010000360">
    <property type="protein sequence ID" value="CAK0790122.1"/>
    <property type="molecule type" value="Genomic_DNA"/>
</dbReference>
<gene>
    <name evidence="2" type="ORF">PCOR1329_LOCUS1486</name>
</gene>
<feature type="region of interest" description="Disordered" evidence="1">
    <location>
        <begin position="1"/>
        <end position="52"/>
    </location>
</feature>
<dbReference type="Proteomes" id="UP001189429">
    <property type="component" value="Unassembled WGS sequence"/>
</dbReference>
<sequence>MFGTPMGSPPGTGPCSWPCSRTGSPVRSGAEPDPSVAATSEGDSSRRAPWPHRFAQRQDLRLLRGEVILMAGTPHVIVGYDGKHEVYLCWAGNADGGCDTSRLISVRRSLAHTSQKDLYADSTAMPPLPSIDHMGRPVQCEAKAGKLTAEGVTALPAAADGVGLAPGSAFSEASRPQRFSRRATPASSDGGTGCRRSPEATTPQPELAKQCTLGAVLKVLVLGIGTVARVAGQAVCGWWSSRAADAMQSRHEWVQRRDGTYYRAVKGEPAKMSLTRATSQPCAKLESATTPVHDDFQIHIPIVKPPGWQEVQPLVHQMPVTFDERGIKESLTVKTHRWGIFVDRQKARLLREIDEMKMSGSWDDPEEEEEEDDGDSSFSADDNGMFPSSPRGAQQSRDPDGCGRSRPSRRQDIRELEHMVERMEDWKDLSRYSGKSISMASTQRGNEMKIHILAFAEREDGLGVDFMWLDYRKSVEVRSEKQRPPGGVLHAVWAALPFLREPRGDPEAREKRWVDLLRRPDVAKFAIALAFKSALSSRWRAPGVLRRLPEGGGRRRGGLSLRAGAGPSGRRQGPRAC</sequence>
<evidence type="ECO:0008006" key="4">
    <source>
        <dbReference type="Google" id="ProtNLM"/>
    </source>
</evidence>